<keyword evidence="6 7" id="KW-0975">Bacterial flagellum</keyword>
<dbReference type="PRINTS" id="PR01005">
    <property type="entry name" value="FLGHOOKAP1"/>
</dbReference>
<dbReference type="Pfam" id="PF22638">
    <property type="entry name" value="FlgK_D1"/>
    <property type="match status" value="1"/>
</dbReference>
<evidence type="ECO:0000256" key="1">
    <source>
        <dbReference type="ARBA" id="ARBA00004365"/>
    </source>
</evidence>
<evidence type="ECO:0000256" key="6">
    <source>
        <dbReference type="ARBA" id="ARBA00023143"/>
    </source>
</evidence>
<feature type="coiled-coil region" evidence="8">
    <location>
        <begin position="165"/>
        <end position="192"/>
    </location>
</feature>
<dbReference type="PANTHER" id="PTHR30033">
    <property type="entry name" value="FLAGELLAR HOOK-ASSOCIATED PROTEIN 1"/>
    <property type="match status" value="1"/>
</dbReference>
<evidence type="ECO:0000256" key="2">
    <source>
        <dbReference type="ARBA" id="ARBA00004613"/>
    </source>
</evidence>
<dbReference type="SUPFAM" id="SSF64518">
    <property type="entry name" value="Phase 1 flagellin"/>
    <property type="match status" value="1"/>
</dbReference>
<gene>
    <name evidence="7" type="primary">flgK</name>
    <name evidence="13" type="ORF">JOC48_000724</name>
</gene>
<evidence type="ECO:0000256" key="8">
    <source>
        <dbReference type="SAM" id="Coils"/>
    </source>
</evidence>
<feature type="region of interest" description="Disordered" evidence="9">
    <location>
        <begin position="32"/>
        <end position="66"/>
    </location>
</feature>
<evidence type="ECO:0000256" key="9">
    <source>
        <dbReference type="SAM" id="MobiDB-lite"/>
    </source>
</evidence>
<evidence type="ECO:0000256" key="7">
    <source>
        <dbReference type="RuleBase" id="RU362065"/>
    </source>
</evidence>
<feature type="compositionally biased region" description="Polar residues" evidence="9">
    <location>
        <begin position="32"/>
        <end position="47"/>
    </location>
</feature>
<feature type="domain" description="Flagellar basal-body/hook protein C-terminal" evidence="11">
    <location>
        <begin position="483"/>
        <end position="521"/>
    </location>
</feature>
<keyword evidence="5 7" id="KW-0964">Secreted</keyword>
<keyword evidence="14" id="KW-1185">Reference proteome</keyword>
<dbReference type="RefSeq" id="WP_204497685.1">
    <property type="nucleotide sequence ID" value="NZ_JAFBDR010000003.1"/>
</dbReference>
<dbReference type="Pfam" id="PF06429">
    <property type="entry name" value="Flg_bbr_C"/>
    <property type="match status" value="1"/>
</dbReference>
<feature type="domain" description="Flagellar basal body rod protein N-terminal" evidence="10">
    <location>
        <begin position="7"/>
        <end position="36"/>
    </location>
</feature>
<dbReference type="Proteomes" id="UP001296943">
    <property type="component" value="Unassembled WGS sequence"/>
</dbReference>
<comment type="subcellular location">
    <subcellularLocation>
        <location evidence="1 7">Bacterial flagellum</location>
    </subcellularLocation>
    <subcellularLocation>
        <location evidence="2 7">Secreted</location>
    </subcellularLocation>
</comment>
<comment type="similarity">
    <text evidence="3 7">Belongs to the flagella basal body rod proteins family.</text>
</comment>
<reference evidence="13 14" key="1">
    <citation type="submission" date="2021-01" db="EMBL/GenBank/DDBJ databases">
        <title>Genomic Encyclopedia of Type Strains, Phase IV (KMG-IV): sequencing the most valuable type-strain genomes for metagenomic binning, comparative biology and taxonomic classification.</title>
        <authorList>
            <person name="Goeker M."/>
        </authorList>
    </citation>
    <scope>NUCLEOTIDE SEQUENCE [LARGE SCALE GENOMIC DNA]</scope>
    <source>
        <strain evidence="13 14">DSM 23711</strain>
    </source>
</reference>
<accession>A0ABS2MWH5</accession>
<evidence type="ECO:0000313" key="13">
    <source>
        <dbReference type="EMBL" id="MBM7570246.1"/>
    </source>
</evidence>
<keyword evidence="13" id="KW-0969">Cilium</keyword>
<evidence type="ECO:0000259" key="10">
    <source>
        <dbReference type="Pfam" id="PF00460"/>
    </source>
</evidence>
<dbReference type="PANTHER" id="PTHR30033:SF1">
    <property type="entry name" value="FLAGELLAR HOOK-ASSOCIATED PROTEIN 1"/>
    <property type="match status" value="1"/>
</dbReference>
<name>A0ABS2MWH5_9BACI</name>
<dbReference type="InterPro" id="IPR001444">
    <property type="entry name" value="Flag_bb_rod_N"/>
</dbReference>
<dbReference type="EMBL" id="JAFBDR010000003">
    <property type="protein sequence ID" value="MBM7570246.1"/>
    <property type="molecule type" value="Genomic_DNA"/>
</dbReference>
<feature type="domain" description="Flagellar hook-associated protein FlgK helical" evidence="12">
    <location>
        <begin position="101"/>
        <end position="385"/>
    </location>
</feature>
<dbReference type="Pfam" id="PF00460">
    <property type="entry name" value="Flg_bb_rod"/>
    <property type="match status" value="1"/>
</dbReference>
<evidence type="ECO:0000256" key="3">
    <source>
        <dbReference type="ARBA" id="ARBA00009677"/>
    </source>
</evidence>
<comment type="caution">
    <text evidence="13">The sequence shown here is derived from an EMBL/GenBank/DDBJ whole genome shotgun (WGS) entry which is preliminary data.</text>
</comment>
<evidence type="ECO:0000313" key="14">
    <source>
        <dbReference type="Proteomes" id="UP001296943"/>
    </source>
</evidence>
<protein>
    <recommendedName>
        <fullName evidence="4 7">Flagellar hook-associated protein 1</fullName>
        <shortName evidence="7">HAP1</shortName>
    </recommendedName>
</protein>
<keyword evidence="13" id="KW-0282">Flagellum</keyword>
<dbReference type="InterPro" id="IPR053927">
    <property type="entry name" value="FlgK_helical"/>
</dbReference>
<organism evidence="13 14">
    <name type="scientific">Aquibacillus albus</name>
    <dbReference type="NCBI Taxonomy" id="1168171"/>
    <lineage>
        <taxon>Bacteria</taxon>
        <taxon>Bacillati</taxon>
        <taxon>Bacillota</taxon>
        <taxon>Bacilli</taxon>
        <taxon>Bacillales</taxon>
        <taxon>Bacillaceae</taxon>
        <taxon>Aquibacillus</taxon>
    </lineage>
</organism>
<dbReference type="InterPro" id="IPR010930">
    <property type="entry name" value="Flg_bb/hook_C_dom"/>
</dbReference>
<dbReference type="NCBIfam" id="TIGR02492">
    <property type="entry name" value="flgK_ends"/>
    <property type="match status" value="1"/>
</dbReference>
<evidence type="ECO:0000259" key="12">
    <source>
        <dbReference type="Pfam" id="PF22638"/>
    </source>
</evidence>
<keyword evidence="8" id="KW-0175">Coiled coil</keyword>
<evidence type="ECO:0000256" key="5">
    <source>
        <dbReference type="ARBA" id="ARBA00022525"/>
    </source>
</evidence>
<keyword evidence="13" id="KW-0966">Cell projection</keyword>
<dbReference type="InterPro" id="IPR002371">
    <property type="entry name" value="FlgK"/>
</dbReference>
<proteinExistence type="inferred from homology"/>
<sequence>MSSFHGLEVAKRALFTQQSALHTTSHNIANANTEGYSRQRVNFEQTSPYPPASRNRPQIPGQVGSGVEAGSIERVRDLFLDVQFRDENSKLGYYESKADAMKQMEGIMNEPSEEGLSNTLDQFWQSLQDLSVNPEDSGARSVVRQRGIAVAETFNYLSDSLEGVRSDLHNEMDVTKKEVNSLVNQINNVNQQIGEIEPHGYLPNDLYDERDRLVDQLSSIVNVNVSYTKSNGNPDASAVGKASIELADREGKGTGVKLVDVKQNDVDVINEMHISYDDNNNVENVMFYNPNDLQDLNDRTGSENTAEELADSDSSLVTAVSGSDFNSRGKLTALIETNGYTEDGEAKGVFNEMLGNLDEMAANLATEFNEVHAQGTNLKGETDLDYDFFVGNTARSLGVSDEIKESGDNIAASKNGDSGDGTNAEELADVLRKSDVGLGEETSFKSYYESVIGEMGVVSQESKRMVENATTLRQQVEENRESVSGVSLDEEMSNMIKFQHAYNAAARSMTTVDEMLDRIINNMGLVGR</sequence>
<evidence type="ECO:0000259" key="11">
    <source>
        <dbReference type="Pfam" id="PF06429"/>
    </source>
</evidence>
<evidence type="ECO:0000256" key="4">
    <source>
        <dbReference type="ARBA" id="ARBA00016244"/>
    </source>
</evidence>